<name>A0ABT1QJQ6_9NOCA</name>
<proteinExistence type="predicted"/>
<dbReference type="Proteomes" id="UP001524501">
    <property type="component" value="Unassembled WGS sequence"/>
</dbReference>
<evidence type="ECO:0000313" key="1">
    <source>
        <dbReference type="EMBL" id="MCQ4122524.1"/>
    </source>
</evidence>
<dbReference type="EMBL" id="JANFQF010000031">
    <property type="protein sequence ID" value="MCQ4122524.1"/>
    <property type="molecule type" value="Genomic_DNA"/>
</dbReference>
<reference evidence="1 2" key="1">
    <citation type="submission" date="2022-07" db="EMBL/GenBank/DDBJ databases">
        <title>Degradation activity of malathion, p-nitrophenol and potential low-temperature adaptation strategy of Rhodococcus sp. FXJ9.536.</title>
        <authorList>
            <person name="Huang J."/>
            <person name="Huang Y."/>
        </authorList>
    </citation>
    <scope>NUCLEOTIDE SEQUENCE [LARGE SCALE GENOMIC DNA]</scope>
    <source>
        <strain evidence="1 2">FXJ9.536</strain>
    </source>
</reference>
<organism evidence="1 2">
    <name type="scientific">Rhodococcus tibetensis</name>
    <dbReference type="NCBI Taxonomy" id="2965064"/>
    <lineage>
        <taxon>Bacteria</taxon>
        <taxon>Bacillati</taxon>
        <taxon>Actinomycetota</taxon>
        <taxon>Actinomycetes</taxon>
        <taxon>Mycobacteriales</taxon>
        <taxon>Nocardiaceae</taxon>
        <taxon>Rhodococcus</taxon>
    </lineage>
</organism>
<comment type="caution">
    <text evidence="1">The sequence shown here is derived from an EMBL/GenBank/DDBJ whole genome shotgun (WGS) entry which is preliminary data.</text>
</comment>
<accession>A0ABT1QJQ6</accession>
<keyword evidence="2" id="KW-1185">Reference proteome</keyword>
<evidence type="ECO:0000313" key="2">
    <source>
        <dbReference type="Proteomes" id="UP001524501"/>
    </source>
</evidence>
<dbReference type="RefSeq" id="WP_255974220.1">
    <property type="nucleotide sequence ID" value="NZ_JANFQF010000031.1"/>
</dbReference>
<gene>
    <name evidence="1" type="ORF">NOF53_25775</name>
</gene>
<sequence length="86" mass="9832">MNPEEQPPQYLVAHLRRALAEDPRTSELGVRISVRANQVYLSGEVSCAHRRDVLEMVVREHLPTMSVRNDVQVVDNREPAGREELD</sequence>
<protein>
    <submittedName>
        <fullName evidence="1">BON domain-containing protein</fullName>
    </submittedName>
</protein>